<dbReference type="PANTHER" id="PTHR31137:SF11">
    <property type="entry name" value="PROTEIN PSIF"/>
    <property type="match status" value="1"/>
</dbReference>
<sequence length="726" mass="78310">MKFFNFILVQQHISLVSAQQTRTFRVIIYDHHPSLNPDFEYNPISPVQRGLASRTLNANGVPDFAANDLDGGIHNATTFSQWFTSTPGINIPIPFDFVFVQDPVTGMYTYINAAFFPINGMGWDALGYPIYQGQNFHFCLHFVSTLQFTGSEVFQITGDDDVWVYLNNSLALDLGGVHPPQSGIISLVGYTPGVPLKFDFFYCERHTSGSSIRIQSNFALECQFYDYCGICQGDGTQCCTPSIHCDDMKPCTIDRCPAVGTPGVNSTNFGEFCTHQDISCTDPNDKCSRSSCLNNQCTPVPMVCDPAPPCFNVTCDPSAGCIYSPIVCPSTPCTSSLCNVETGTCGEPIQRNCSDTDDCTVDSCDPIVGCMNVKRLCDDGNICTTDTCVNGLCVNVQKAVCPCVCPVNLCQDFECFSNGTGCEVTLTPIDDGLRCTIDSCNLGTGEITHIPINCVPSSSCNTSACDETTGQCVETPMDCNDLNPCTNDLCSNGTCLHTMVTCNNNTDKCVVGTCSVSSGCVYSPKDCNITDPCVTSVCSNGQCIHYPIHCPRGTVCVGGTCMVNVGRSSPPTPSPPTGCGHLDTGCEYYLLDPITMVCEPHDVVCQQPDNPCNISVCHPILGCLTIPNPDTDWEDCPFTSGSTLTDVSVTSGLSNFQLCLPQCRIHANGRAEGCKKGYTCVKMPCGSAQCVKDEDDLPPTPPPTPCPPKNCHLPSEVWHDQEKDFI</sequence>
<dbReference type="InterPro" id="IPR011658">
    <property type="entry name" value="PA14_dom"/>
</dbReference>
<dbReference type="NCBIfam" id="TIGR02148">
    <property type="entry name" value="Fibro_Slime"/>
    <property type="match status" value="1"/>
</dbReference>
<dbReference type="GO" id="GO:0005576">
    <property type="term" value="C:extracellular region"/>
    <property type="evidence" value="ECO:0007669"/>
    <property type="project" value="TreeGrafter"/>
</dbReference>
<keyword evidence="2" id="KW-0732">Signal</keyword>
<dbReference type="PROSITE" id="PS51820">
    <property type="entry name" value="PA14"/>
    <property type="match status" value="1"/>
</dbReference>
<evidence type="ECO:0000313" key="5">
    <source>
        <dbReference type="EMBL" id="EGG19772.1"/>
    </source>
</evidence>
<accession>F4PWW9</accession>
<dbReference type="Proteomes" id="UP000007797">
    <property type="component" value="Unassembled WGS sequence"/>
</dbReference>
<gene>
    <name evidence="5" type="primary">psiR</name>
    <name evidence="5" type="ORF">DFA_06872</name>
</gene>
<dbReference type="GeneID" id="14872286"/>
<evidence type="ECO:0000313" key="6">
    <source>
        <dbReference type="Proteomes" id="UP000007797"/>
    </source>
</evidence>
<evidence type="ECO:0000256" key="3">
    <source>
        <dbReference type="ARBA" id="ARBA00023180"/>
    </source>
</evidence>
<name>F4PWW9_CACFS</name>
<proteinExistence type="inferred from homology"/>
<dbReference type="SMART" id="SM00758">
    <property type="entry name" value="PA14"/>
    <property type="match status" value="1"/>
</dbReference>
<dbReference type="Pfam" id="PF07691">
    <property type="entry name" value="PA14"/>
    <property type="match status" value="1"/>
</dbReference>
<comment type="similarity">
    <text evidence="1">Belongs to the prespore-cell-inducing factor family.</text>
</comment>
<dbReference type="InterPro" id="IPR051154">
    <property type="entry name" value="Prespore-cell_inducing_factor"/>
</dbReference>
<dbReference type="AlphaFoldDB" id="F4PWW9"/>
<keyword evidence="3" id="KW-0325">Glycoprotein</keyword>
<evidence type="ECO:0000259" key="4">
    <source>
        <dbReference type="PROSITE" id="PS51820"/>
    </source>
</evidence>
<dbReference type="Pfam" id="PF00526">
    <property type="entry name" value="Dicty_CTDC"/>
    <property type="match status" value="4"/>
</dbReference>
<dbReference type="InterPro" id="IPR001673">
    <property type="entry name" value="S_mold_repeat"/>
</dbReference>
<reference evidence="6" key="1">
    <citation type="journal article" date="2011" name="Genome Res.">
        <title>Phylogeny-wide analysis of social amoeba genomes highlights ancient origins for complex intercellular communication.</title>
        <authorList>
            <person name="Heidel A.J."/>
            <person name="Lawal H.M."/>
            <person name="Felder M."/>
            <person name="Schilde C."/>
            <person name="Helps N.R."/>
            <person name="Tunggal B."/>
            <person name="Rivero F."/>
            <person name="John U."/>
            <person name="Schleicher M."/>
            <person name="Eichinger L."/>
            <person name="Platzer M."/>
            <person name="Noegel A.A."/>
            <person name="Schaap P."/>
            <person name="Gloeckner G."/>
        </authorList>
    </citation>
    <scope>NUCLEOTIDE SEQUENCE [LARGE SCALE GENOMIC DNA]</scope>
    <source>
        <strain evidence="6">SH3</strain>
    </source>
</reference>
<dbReference type="PANTHER" id="PTHR31137">
    <property type="entry name" value="PROTEIN PSIB-RELATED-RELATED"/>
    <property type="match status" value="1"/>
</dbReference>
<evidence type="ECO:0000256" key="2">
    <source>
        <dbReference type="ARBA" id="ARBA00022729"/>
    </source>
</evidence>
<dbReference type="InterPro" id="IPR011874">
    <property type="entry name" value="Fibro_Slime"/>
</dbReference>
<feature type="domain" description="PA14" evidence="4">
    <location>
        <begin position="84"/>
        <end position="234"/>
    </location>
</feature>
<keyword evidence="6" id="KW-1185">Reference proteome</keyword>
<dbReference type="KEGG" id="dfa:DFA_06872"/>
<dbReference type="InterPro" id="IPR037524">
    <property type="entry name" value="PA14/GLEYA"/>
</dbReference>
<organism evidence="5 6">
    <name type="scientific">Cavenderia fasciculata</name>
    <name type="common">Slime mold</name>
    <name type="synonym">Dictyostelium fasciculatum</name>
    <dbReference type="NCBI Taxonomy" id="261658"/>
    <lineage>
        <taxon>Eukaryota</taxon>
        <taxon>Amoebozoa</taxon>
        <taxon>Evosea</taxon>
        <taxon>Eumycetozoa</taxon>
        <taxon>Dictyostelia</taxon>
        <taxon>Acytosteliales</taxon>
        <taxon>Cavenderiaceae</taxon>
        <taxon>Cavenderia</taxon>
    </lineage>
</organism>
<evidence type="ECO:0000256" key="1">
    <source>
        <dbReference type="ARBA" id="ARBA00008709"/>
    </source>
</evidence>
<protein>
    <submittedName>
        <fullName evidence="5">Extracellular matrix protein</fullName>
    </submittedName>
</protein>
<dbReference type="OrthoDB" id="6406428at2759"/>
<dbReference type="RefSeq" id="XP_004358118.1">
    <property type="nucleotide sequence ID" value="XM_004358061.1"/>
</dbReference>
<dbReference type="EMBL" id="GL883013">
    <property type="protein sequence ID" value="EGG19772.1"/>
    <property type="molecule type" value="Genomic_DNA"/>
</dbReference>